<dbReference type="STRING" id="45354.A0A1L0BXN6"/>
<dbReference type="AlphaFoldDB" id="A0A1L0BXN6"/>
<name>A0A1L0BXN6_9ASCO</name>
<dbReference type="EMBL" id="LT635760">
    <property type="protein sequence ID" value="SGZ55146.1"/>
    <property type="molecule type" value="Genomic_DNA"/>
</dbReference>
<evidence type="ECO:0000313" key="4">
    <source>
        <dbReference type="Proteomes" id="UP000182334"/>
    </source>
</evidence>
<dbReference type="GO" id="GO:0008104">
    <property type="term" value="P:intracellular protein localization"/>
    <property type="evidence" value="ECO:0007669"/>
    <property type="project" value="TreeGrafter"/>
</dbReference>
<dbReference type="InterPro" id="IPR044926">
    <property type="entry name" value="RGS_subdomain_2"/>
</dbReference>
<feature type="transmembrane region" description="Helical" evidence="2">
    <location>
        <begin position="382"/>
        <end position="400"/>
    </location>
</feature>
<reference evidence="3 4" key="1">
    <citation type="submission" date="2016-10" db="EMBL/GenBank/DDBJ databases">
        <authorList>
            <person name="de Groot N.N."/>
        </authorList>
    </citation>
    <scope>NUCLEOTIDE SEQUENCE [LARGE SCALE GENOMIC DNA]</scope>
    <source>
        <strain evidence="3 4">CBS 141442</strain>
    </source>
</reference>
<dbReference type="Proteomes" id="UP000182334">
    <property type="component" value="Chromosome V"/>
</dbReference>
<dbReference type="InterPro" id="IPR052246">
    <property type="entry name" value="Cell_Polariz_PKAAnc"/>
</dbReference>
<dbReference type="PANTHER" id="PTHR13155:SF1">
    <property type="entry name" value="A-KINASE ANCHOR PROTEIN 10, MITOCHONDRIAL"/>
    <property type="match status" value="1"/>
</dbReference>
<keyword evidence="4" id="KW-1185">Reference proteome</keyword>
<feature type="transmembrane region" description="Helical" evidence="2">
    <location>
        <begin position="354"/>
        <end position="375"/>
    </location>
</feature>
<protein>
    <submittedName>
        <fullName evidence="3">CIC11C00000003526</fullName>
    </submittedName>
</protein>
<evidence type="ECO:0000313" key="3">
    <source>
        <dbReference type="EMBL" id="SGZ55146.1"/>
    </source>
</evidence>
<keyword evidence="2" id="KW-0472">Membrane</keyword>
<dbReference type="GO" id="GO:0005886">
    <property type="term" value="C:plasma membrane"/>
    <property type="evidence" value="ECO:0007669"/>
    <property type="project" value="TreeGrafter"/>
</dbReference>
<feature type="compositionally biased region" description="Polar residues" evidence="1">
    <location>
        <begin position="100"/>
        <end position="116"/>
    </location>
</feature>
<dbReference type="Gene3D" id="1.10.167.10">
    <property type="entry name" value="Regulator of G-protein Signalling 4, domain 2"/>
    <property type="match status" value="1"/>
</dbReference>
<gene>
    <name evidence="3" type="ORF">SAMEA4029010_CIC11G00000003526</name>
</gene>
<organism evidence="3 4">
    <name type="scientific">Sungouiella intermedia</name>
    <dbReference type="NCBI Taxonomy" id="45354"/>
    <lineage>
        <taxon>Eukaryota</taxon>
        <taxon>Fungi</taxon>
        <taxon>Dikarya</taxon>
        <taxon>Ascomycota</taxon>
        <taxon>Saccharomycotina</taxon>
        <taxon>Pichiomycetes</taxon>
        <taxon>Metschnikowiaceae</taxon>
        <taxon>Sungouiella</taxon>
    </lineage>
</organism>
<evidence type="ECO:0000256" key="1">
    <source>
        <dbReference type="SAM" id="MobiDB-lite"/>
    </source>
</evidence>
<accession>A0A1L0BXN6</accession>
<evidence type="ECO:0000256" key="2">
    <source>
        <dbReference type="SAM" id="Phobius"/>
    </source>
</evidence>
<dbReference type="SUPFAM" id="SSF48097">
    <property type="entry name" value="Regulator of G-protein signaling, RGS"/>
    <property type="match status" value="1"/>
</dbReference>
<proteinExistence type="predicted"/>
<keyword evidence="2" id="KW-1133">Transmembrane helix</keyword>
<keyword evidence="2" id="KW-0812">Transmembrane</keyword>
<dbReference type="OrthoDB" id="5584247at2759"/>
<feature type="region of interest" description="Disordered" evidence="1">
    <location>
        <begin position="100"/>
        <end position="120"/>
    </location>
</feature>
<feature type="transmembrane region" description="Helical" evidence="2">
    <location>
        <begin position="437"/>
        <end position="458"/>
    </location>
</feature>
<sequence length="463" mass="53278">MTEKYQLENPNSHYLANLNNLNLTNNHVQLGRLPTLGEILSNKTKSPINLSNYYLYMQYVERNSDYLDFWFDLVNHLNLCKHYVKGLRESIVRNSTHSMGGNGFASNNPFGPTSPTDNKRDLLPLSDRSKHRSLSLSMLLDLIINDHILEDNDSNRLSEFLRGDINLNTVDPKLKELIENINSDELTQPSPIIDSAPYSPYQEKRISSNSKLMEDITFDLSQQSYPSAVQSPNLQTQFPGQPGNRRSSLNPSLVEKLIKQNSHTNSFISRQTLKDSSHNLLLKYFVQDSEKNLNVPPQLNLFIINAIEVDGRDDPDVFTGVKRFVFNKLENDYLPNFLNFVAIKNVNKTINARMIVGFIFLFFSFWIGFALIFLNEPKRYRCVVILTFFVSFYCLVSAIYRVDPILAAIHRTESFIPNKTFCRVDDKFISRLLMKRAAWVLFLVILLTAVFCIIFCLVPGHRL</sequence>
<dbReference type="PANTHER" id="PTHR13155">
    <property type="entry name" value="A-KINASE ANCHOR PROTEINS"/>
    <property type="match status" value="1"/>
</dbReference>
<dbReference type="InterPro" id="IPR036305">
    <property type="entry name" value="RGS_sf"/>
</dbReference>